<evidence type="ECO:0008006" key="3">
    <source>
        <dbReference type="Google" id="ProtNLM"/>
    </source>
</evidence>
<comment type="caution">
    <text evidence="1">The sequence shown here is derived from an EMBL/GenBank/DDBJ whole genome shotgun (WGS) entry which is preliminary data.</text>
</comment>
<proteinExistence type="predicted"/>
<evidence type="ECO:0000313" key="2">
    <source>
        <dbReference type="Proteomes" id="UP001055115"/>
    </source>
</evidence>
<keyword evidence="2" id="KW-1185">Reference proteome</keyword>
<dbReference type="AlphaFoldDB" id="A0AA37UL97"/>
<gene>
    <name evidence="1" type="ORF">ColSpa_12605</name>
</gene>
<name>A0AA37UL97_9PEZI</name>
<dbReference type="GeneID" id="73333407"/>
<evidence type="ECO:0000313" key="1">
    <source>
        <dbReference type="EMBL" id="GKT52424.1"/>
    </source>
</evidence>
<sequence>MAAASAAVVVEQARLKDAPTVADIFLKSFNSDFFQTLFPQNEYGRDYMTEACKQFMHSKQNGGQEGRLFVVRNEQGVPVAASLIWIVRPEDNGTWSWRKRWPVANAGQKDDQLEEFFTDMATQHHRIMGKDPHVCMSNTASAPFRLPLATSRSSLATQRQTLIQRMSRL</sequence>
<organism evidence="1 2">
    <name type="scientific">Colletotrichum spaethianum</name>
    <dbReference type="NCBI Taxonomy" id="700344"/>
    <lineage>
        <taxon>Eukaryota</taxon>
        <taxon>Fungi</taxon>
        <taxon>Dikarya</taxon>
        <taxon>Ascomycota</taxon>
        <taxon>Pezizomycotina</taxon>
        <taxon>Sordariomycetes</taxon>
        <taxon>Hypocreomycetidae</taxon>
        <taxon>Glomerellales</taxon>
        <taxon>Glomerellaceae</taxon>
        <taxon>Colletotrichum</taxon>
        <taxon>Colletotrichum spaethianum species complex</taxon>
    </lineage>
</organism>
<dbReference type="Proteomes" id="UP001055115">
    <property type="component" value="Unassembled WGS sequence"/>
</dbReference>
<dbReference type="RefSeq" id="XP_049134774.1">
    <property type="nucleotide sequence ID" value="XM_049278817.1"/>
</dbReference>
<dbReference type="Gene3D" id="3.40.630.30">
    <property type="match status" value="1"/>
</dbReference>
<accession>A0AA37UL97</accession>
<reference evidence="1 2" key="1">
    <citation type="submission" date="2022-03" db="EMBL/GenBank/DDBJ databases">
        <title>Genome data of Colletotrichum spp.</title>
        <authorList>
            <person name="Utami Y.D."/>
            <person name="Hiruma K."/>
        </authorList>
    </citation>
    <scope>NUCLEOTIDE SEQUENCE [LARGE SCALE GENOMIC DNA]</scope>
    <source>
        <strain evidence="1 2">MAFF 239500</strain>
    </source>
</reference>
<protein>
    <recommendedName>
        <fullName evidence="3">N-acetyltransferase domain-containing protein</fullName>
    </recommendedName>
</protein>
<dbReference type="EMBL" id="BQXU01000067">
    <property type="protein sequence ID" value="GKT52424.1"/>
    <property type="molecule type" value="Genomic_DNA"/>
</dbReference>